<dbReference type="NCBIfam" id="TIGR01487">
    <property type="entry name" value="Pglycolate_arch"/>
    <property type="match status" value="1"/>
</dbReference>
<keyword evidence="4 5" id="KW-0119">Carbohydrate metabolism</keyword>
<dbReference type="SFLD" id="SFLDF00446">
    <property type="entry name" value="phosphoglycolate_phosphatase_3"/>
    <property type="match status" value="1"/>
</dbReference>
<accession>A0AAQ4CMH5</accession>
<evidence type="ECO:0000313" key="8">
    <source>
        <dbReference type="Proteomes" id="UP001319921"/>
    </source>
</evidence>
<proteinExistence type="inferred from homology"/>
<dbReference type="SUPFAM" id="SSF56784">
    <property type="entry name" value="HAD-like"/>
    <property type="match status" value="1"/>
</dbReference>
<comment type="function">
    <text evidence="5">Catalyzes the dephosphorylation of 2-phosphoglycolate.</text>
</comment>
<evidence type="ECO:0000256" key="3">
    <source>
        <dbReference type="ARBA" id="ARBA00022842"/>
    </source>
</evidence>
<protein>
    <recommendedName>
        <fullName evidence="5 6">Phosphoglycolate phosphatase</fullName>
        <shortName evidence="5">PGP</shortName>
        <shortName evidence="5">PGPase</shortName>
        <ecNumber evidence="5 6">3.1.3.18</ecNumber>
    </recommendedName>
</protein>
<evidence type="ECO:0000256" key="6">
    <source>
        <dbReference type="NCBIfam" id="TIGR01487"/>
    </source>
</evidence>
<keyword evidence="2 5" id="KW-0378">Hydrolase</keyword>
<dbReference type="EMBL" id="AP025226">
    <property type="protein sequence ID" value="BDB97006.1"/>
    <property type="molecule type" value="Genomic_DNA"/>
</dbReference>
<feature type="binding site" evidence="5">
    <location>
        <position position="8"/>
    </location>
    <ligand>
        <name>Mg(2+)</name>
        <dbReference type="ChEBI" id="CHEBI:18420"/>
    </ligand>
</feature>
<dbReference type="HAMAP" id="MF_01419">
    <property type="entry name" value="GPH_hydrolase_arch"/>
    <property type="match status" value="1"/>
</dbReference>
<feature type="binding site" evidence="5">
    <location>
        <position position="173"/>
    </location>
    <ligand>
        <name>Mg(2+)</name>
        <dbReference type="ChEBI" id="CHEBI:18420"/>
    </ligand>
</feature>
<dbReference type="InterPro" id="IPR036412">
    <property type="entry name" value="HAD-like_sf"/>
</dbReference>
<dbReference type="SFLD" id="SFLDG01144">
    <property type="entry name" value="C2.B.4:_PGP_Like"/>
    <property type="match status" value="1"/>
</dbReference>
<dbReference type="GO" id="GO:0008967">
    <property type="term" value="F:phosphoglycolate phosphatase activity"/>
    <property type="evidence" value="ECO:0007669"/>
    <property type="project" value="UniProtKB-UniRule"/>
</dbReference>
<dbReference type="SFLD" id="SFLDG01140">
    <property type="entry name" value="C2.B:_Phosphomannomutase_and_P"/>
    <property type="match status" value="1"/>
</dbReference>
<feature type="active site" description="Nucleophile" evidence="5">
    <location>
        <position position="8"/>
    </location>
</feature>
<evidence type="ECO:0000313" key="7">
    <source>
        <dbReference type="EMBL" id="BDB97006.1"/>
    </source>
</evidence>
<feature type="binding site" evidence="5">
    <location>
        <position position="177"/>
    </location>
    <ligand>
        <name>Mg(2+)</name>
        <dbReference type="ChEBI" id="CHEBI:18420"/>
    </ligand>
</feature>
<dbReference type="EC" id="3.1.3.18" evidence="5 6"/>
<dbReference type="InterPro" id="IPR006382">
    <property type="entry name" value="PGPase"/>
</dbReference>
<comment type="catalytic activity">
    <reaction evidence="5">
        <text>2-phosphoglycolate + H2O = glycolate + phosphate</text>
        <dbReference type="Rhea" id="RHEA:14369"/>
        <dbReference type="ChEBI" id="CHEBI:15377"/>
        <dbReference type="ChEBI" id="CHEBI:29805"/>
        <dbReference type="ChEBI" id="CHEBI:43474"/>
        <dbReference type="ChEBI" id="CHEBI:58033"/>
        <dbReference type="EC" id="3.1.3.18"/>
    </reaction>
</comment>
<feature type="binding site" evidence="5">
    <location>
        <position position="150"/>
    </location>
    <ligand>
        <name>substrate</name>
    </ligand>
</feature>
<reference evidence="7 8" key="1">
    <citation type="journal article" date="2022" name="Microbiol. Resour. Announc.">
        <title>Complete Genome Sequence of the Hyperthermophilic and Acidophilic Archaeon Saccharolobus caldissimus Strain HS-3T.</title>
        <authorList>
            <person name="Sakai H.D."/>
            <person name="Kurosawa N."/>
        </authorList>
    </citation>
    <scope>NUCLEOTIDE SEQUENCE [LARGE SCALE GENOMIC DNA]</scope>
    <source>
        <strain evidence="7 8">JCM32116</strain>
    </source>
</reference>
<evidence type="ECO:0000256" key="1">
    <source>
        <dbReference type="ARBA" id="ARBA00022723"/>
    </source>
</evidence>
<dbReference type="RefSeq" id="WP_229571046.1">
    <property type="nucleotide sequence ID" value="NZ_AP025226.1"/>
</dbReference>
<gene>
    <name evidence="7" type="ORF">SACC_00230</name>
</gene>
<comment type="cofactor">
    <cofactor evidence="5">
        <name>Mg(2+)</name>
        <dbReference type="ChEBI" id="CHEBI:18420"/>
    </cofactor>
</comment>
<dbReference type="InterPro" id="IPR023214">
    <property type="entry name" value="HAD_sf"/>
</dbReference>
<organism evidence="7 8">
    <name type="scientific">Saccharolobus caldissimus</name>
    <dbReference type="NCBI Taxonomy" id="1702097"/>
    <lineage>
        <taxon>Archaea</taxon>
        <taxon>Thermoproteota</taxon>
        <taxon>Thermoprotei</taxon>
        <taxon>Sulfolobales</taxon>
        <taxon>Sulfolobaceae</taxon>
        <taxon>Saccharolobus</taxon>
    </lineage>
</organism>
<dbReference type="GO" id="GO:0000287">
    <property type="term" value="F:magnesium ion binding"/>
    <property type="evidence" value="ECO:0007669"/>
    <property type="project" value="InterPro"/>
</dbReference>
<dbReference type="Gene3D" id="3.40.50.1000">
    <property type="entry name" value="HAD superfamily/HAD-like"/>
    <property type="match status" value="1"/>
</dbReference>
<keyword evidence="3 5" id="KW-0460">Magnesium</keyword>
<keyword evidence="1 5" id="KW-0479">Metal-binding</keyword>
<dbReference type="PANTHER" id="PTHR10000">
    <property type="entry name" value="PHOSPHOSERINE PHOSPHATASE"/>
    <property type="match status" value="1"/>
</dbReference>
<evidence type="ECO:0000256" key="4">
    <source>
        <dbReference type="ARBA" id="ARBA00023277"/>
    </source>
</evidence>
<sequence length="227" mass="25235">MIKLFLLDLDGTLTEDRNSTAIDVDAINAIRTLQNNGIKVGLVSGNSYPVLRGLYTYLNLNGGFVAENGCIVFFEGQKYRVCKIMDKNILNEFRSLFKLKDTWQNDYRECDFGFTPAILTDNMVEWAKSRGLYIRSSGYAVHIAYKPAGKGVGVKKLLELQGLRKEEVAAIGDSLTDIEFFNEVGLKVAVGNADEELKSIADFITTNKSGKGVKEFVTKLLRGEINV</sequence>
<dbReference type="PANTHER" id="PTHR10000:SF8">
    <property type="entry name" value="HAD SUPERFAMILY HYDROLASE-LIKE, TYPE 3"/>
    <property type="match status" value="1"/>
</dbReference>
<dbReference type="Gene3D" id="3.90.1070.10">
    <property type="match status" value="1"/>
</dbReference>
<evidence type="ECO:0000256" key="2">
    <source>
        <dbReference type="ARBA" id="ARBA00022801"/>
    </source>
</evidence>
<keyword evidence="8" id="KW-1185">Reference proteome</keyword>
<dbReference type="GeneID" id="68864732"/>
<dbReference type="AlphaFoldDB" id="A0AAQ4CMH5"/>
<evidence type="ECO:0000256" key="5">
    <source>
        <dbReference type="HAMAP-Rule" id="MF_01419"/>
    </source>
</evidence>
<dbReference type="SFLD" id="SFLDS00003">
    <property type="entry name" value="Haloacid_Dehalogenase"/>
    <property type="match status" value="1"/>
</dbReference>
<dbReference type="Pfam" id="PF08282">
    <property type="entry name" value="Hydrolase_3"/>
    <property type="match status" value="2"/>
</dbReference>
<dbReference type="NCBIfam" id="TIGR01482">
    <property type="entry name" value="SPP-subfamily"/>
    <property type="match status" value="1"/>
</dbReference>
<comment type="similarity">
    <text evidence="5">Belongs to the archaeal SPP-like hydrolase family.</text>
</comment>
<feature type="binding site" evidence="5">
    <location>
        <position position="10"/>
    </location>
    <ligand>
        <name>Mg(2+)</name>
        <dbReference type="ChEBI" id="CHEBI:18420"/>
    </ligand>
</feature>
<name>A0AAQ4CMH5_9CREN</name>
<dbReference type="Proteomes" id="UP001319921">
    <property type="component" value="Chromosome"/>
</dbReference>
<dbReference type="GO" id="GO:0005829">
    <property type="term" value="C:cytosol"/>
    <property type="evidence" value="ECO:0007669"/>
    <property type="project" value="TreeGrafter"/>
</dbReference>
<dbReference type="KEGG" id="scas:SACC_00230"/>
<dbReference type="CDD" id="cd07514">
    <property type="entry name" value="HAD_Pase"/>
    <property type="match status" value="1"/>
</dbReference>